<keyword evidence="2" id="KW-0418">Kinase</keyword>
<evidence type="ECO:0000313" key="3">
    <source>
        <dbReference type="Proteomes" id="UP000577419"/>
    </source>
</evidence>
<dbReference type="PRINTS" id="PR01100">
    <property type="entry name" value="SHIKIMTKNASE"/>
</dbReference>
<dbReference type="EMBL" id="JAGVWF010000060">
    <property type="protein sequence ID" value="MBS3059609.1"/>
    <property type="molecule type" value="Genomic_DNA"/>
</dbReference>
<dbReference type="EMBL" id="DUFG01000027">
    <property type="protein sequence ID" value="HIH08806.1"/>
    <property type="molecule type" value="Genomic_DNA"/>
</dbReference>
<dbReference type="GO" id="GO:0016301">
    <property type="term" value="F:kinase activity"/>
    <property type="evidence" value="ECO:0007669"/>
    <property type="project" value="UniProtKB-KW"/>
</dbReference>
<comment type="caution">
    <text evidence="1">The sequence shown here is derived from an EMBL/GenBank/DDBJ whole genome shotgun (WGS) entry which is preliminary data.</text>
</comment>
<evidence type="ECO:0000313" key="1">
    <source>
        <dbReference type="EMBL" id="HIH08806.1"/>
    </source>
</evidence>
<dbReference type="Proteomes" id="UP000577419">
    <property type="component" value="Unassembled WGS sequence"/>
</dbReference>
<dbReference type="Gene3D" id="3.40.50.300">
    <property type="entry name" value="P-loop containing nucleotide triphosphate hydrolases"/>
    <property type="match status" value="1"/>
</dbReference>
<dbReference type="Pfam" id="PF13189">
    <property type="entry name" value="Cytidylate_kin2"/>
    <property type="match status" value="1"/>
</dbReference>
<reference evidence="2" key="2">
    <citation type="submission" date="2021-03" db="EMBL/GenBank/DDBJ databases">
        <authorList>
            <person name="Jaffe A."/>
        </authorList>
    </citation>
    <scope>NUCLEOTIDE SEQUENCE</scope>
    <source>
        <strain evidence="2">RIFCSPHIGHO2_01_FULL_GW2011_AR10_43_9</strain>
    </source>
</reference>
<protein>
    <submittedName>
        <fullName evidence="1">AAA family ATPase</fullName>
    </submittedName>
    <submittedName>
        <fullName evidence="2">Cytidylate kinase family protein</fullName>
    </submittedName>
</protein>
<proteinExistence type="predicted"/>
<reference evidence="1" key="1">
    <citation type="journal article" date="2020" name="bioRxiv">
        <title>A rank-normalized archaeal taxonomy based on genome phylogeny resolves widespread incomplete and uneven classifications.</title>
        <authorList>
            <person name="Rinke C."/>
            <person name="Chuvochina M."/>
            <person name="Mussig A.J."/>
            <person name="Chaumeil P.-A."/>
            <person name="Waite D.W."/>
            <person name="Whitman W.B."/>
            <person name="Parks D.H."/>
            <person name="Hugenholtz P."/>
        </authorList>
    </citation>
    <scope>NUCLEOTIDE SEQUENCE</scope>
    <source>
        <strain evidence="1">UBA10011</strain>
    </source>
</reference>
<organism evidence="1 3">
    <name type="scientific">Candidatus Iainarchaeum sp</name>
    <dbReference type="NCBI Taxonomy" id="3101447"/>
    <lineage>
        <taxon>Archaea</taxon>
        <taxon>Candidatus Iainarchaeota</taxon>
        <taxon>Candidatus Iainarchaeia</taxon>
        <taxon>Candidatus Iainarchaeales</taxon>
        <taxon>Candidatus Iainarchaeaceae</taxon>
        <taxon>Candidatus Iainarchaeum</taxon>
    </lineage>
</organism>
<accession>A0A7J4J0Q5</accession>
<sequence>MLIIVSGFAGSGKSTLTEKLAKALGLKFVHASDLLRQLKSKKTGKLDAEHTKSGSGWWESKEAEEYMKKRENDSSMDERLDKELLKIAEKGSVVLDSWTLPWLSKKGFKIWLEASAETRAKRVAERDSIPFGKVKKKIVERDKKTAAIYKRLYGFELGKDKKPFHLVIDTNNLNESQTFEIALNKIKEKMEVK</sequence>
<reference evidence="2" key="3">
    <citation type="submission" date="2021-05" db="EMBL/GenBank/DDBJ databases">
        <title>Protein family content uncovers lineage relationships and bacterial pathway maintenance mechanisms in DPANN archaea.</title>
        <authorList>
            <person name="Castelle C.J."/>
            <person name="Meheust R."/>
            <person name="Jaffe A.L."/>
            <person name="Seitz K."/>
            <person name="Gong X."/>
            <person name="Baker B.J."/>
            <person name="Banfield J.F."/>
        </authorList>
    </citation>
    <scope>NUCLEOTIDE SEQUENCE</scope>
    <source>
        <strain evidence="2">RIFCSPHIGHO2_01_FULL_GW2011_AR10_43_9</strain>
    </source>
</reference>
<name>A0A7J4J0Q5_9ARCH</name>
<dbReference type="AlphaFoldDB" id="A0A7J4J0Q5"/>
<dbReference type="Proteomes" id="UP000683213">
    <property type="component" value="Unassembled WGS sequence"/>
</dbReference>
<keyword evidence="2" id="KW-0808">Transferase</keyword>
<dbReference type="InterPro" id="IPR027417">
    <property type="entry name" value="P-loop_NTPase"/>
</dbReference>
<gene>
    <name evidence="1" type="ORF">HA237_05565</name>
    <name evidence="2" type="ORF">J4224_04260</name>
</gene>
<evidence type="ECO:0000313" key="2">
    <source>
        <dbReference type="EMBL" id="MBS3059609.1"/>
    </source>
</evidence>
<dbReference type="SUPFAM" id="SSF52540">
    <property type="entry name" value="P-loop containing nucleoside triphosphate hydrolases"/>
    <property type="match status" value="1"/>
</dbReference>